<feature type="region of interest" description="Disordered" evidence="7">
    <location>
        <begin position="1"/>
        <end position="27"/>
    </location>
</feature>
<keyword evidence="9" id="KW-1185">Reference proteome</keyword>
<dbReference type="PANTHER" id="PTHR36918">
    <property type="match status" value="1"/>
</dbReference>
<evidence type="ECO:0000256" key="5">
    <source>
        <dbReference type="ARBA" id="ARBA00023186"/>
    </source>
</evidence>
<evidence type="ECO:0000256" key="2">
    <source>
        <dbReference type="ARBA" id="ARBA00022448"/>
    </source>
</evidence>
<evidence type="ECO:0000256" key="7">
    <source>
        <dbReference type="SAM" id="MobiDB-lite"/>
    </source>
</evidence>
<evidence type="ECO:0000313" key="9">
    <source>
        <dbReference type="Proteomes" id="UP001165481"/>
    </source>
</evidence>
<dbReference type="PRINTS" id="PR01594">
    <property type="entry name" value="SECBCHAPRONE"/>
</dbReference>
<comment type="function">
    <text evidence="6">One of the proteins required for the normal export of preproteins out of the cell cytoplasm. It is a molecular chaperone that binds to a subset of precursor proteins, maintaining them in a translocation-competent state. It also specifically binds to its receptor SecA.</text>
</comment>
<dbReference type="SUPFAM" id="SSF54611">
    <property type="entry name" value="SecB-like"/>
    <property type="match status" value="1"/>
</dbReference>
<comment type="subcellular location">
    <subcellularLocation>
        <location evidence="6">Cytoplasm</location>
    </subcellularLocation>
</comment>
<comment type="similarity">
    <text evidence="1 6">Belongs to the SecB family.</text>
</comment>
<protein>
    <recommendedName>
        <fullName evidence="6">Protein-export protein SecB</fullName>
    </recommendedName>
</protein>
<evidence type="ECO:0000313" key="8">
    <source>
        <dbReference type="EMBL" id="MDL2058902.1"/>
    </source>
</evidence>
<accession>A0ABT7IKK5</accession>
<evidence type="ECO:0000256" key="3">
    <source>
        <dbReference type="ARBA" id="ARBA00022927"/>
    </source>
</evidence>
<dbReference type="EMBL" id="JAKZJU020000001">
    <property type="protein sequence ID" value="MDL2058902.1"/>
    <property type="molecule type" value="Genomic_DNA"/>
</dbReference>
<dbReference type="PANTHER" id="PTHR36918:SF1">
    <property type="entry name" value="PROTEIN-EXPORT PROTEIN SECB"/>
    <property type="match status" value="1"/>
</dbReference>
<evidence type="ECO:0000256" key="1">
    <source>
        <dbReference type="ARBA" id="ARBA00009990"/>
    </source>
</evidence>
<dbReference type="InterPro" id="IPR035958">
    <property type="entry name" value="SecB-like_sf"/>
</dbReference>
<dbReference type="InterPro" id="IPR003708">
    <property type="entry name" value="SecB"/>
</dbReference>
<proteinExistence type="inferred from homology"/>
<feature type="compositionally biased region" description="Low complexity" evidence="7">
    <location>
        <begin position="10"/>
        <end position="25"/>
    </location>
</feature>
<evidence type="ECO:0000256" key="6">
    <source>
        <dbReference type="HAMAP-Rule" id="MF_00821"/>
    </source>
</evidence>
<name>A0ABT7IKK5_9BURK</name>
<keyword evidence="5 6" id="KW-0143">Chaperone</keyword>
<dbReference type="RefSeq" id="WP_281069872.1">
    <property type="nucleotide sequence ID" value="NZ_JAKZJU020000001.1"/>
</dbReference>
<dbReference type="Gene3D" id="3.10.420.10">
    <property type="entry name" value="SecB-like"/>
    <property type="match status" value="1"/>
</dbReference>
<keyword evidence="4 6" id="KW-0811">Translocation</keyword>
<keyword evidence="2 6" id="KW-0813">Transport</keyword>
<dbReference type="Pfam" id="PF02556">
    <property type="entry name" value="SecB"/>
    <property type="match status" value="1"/>
</dbReference>
<evidence type="ECO:0000256" key="4">
    <source>
        <dbReference type="ARBA" id="ARBA00023010"/>
    </source>
</evidence>
<comment type="caution">
    <text evidence="8">The sequence shown here is derived from an EMBL/GenBank/DDBJ whole genome shotgun (WGS) entry which is preliminary data.</text>
</comment>
<keyword evidence="6" id="KW-0963">Cytoplasm</keyword>
<comment type="subunit">
    <text evidence="6">Homotetramer, a dimer of dimers. One homotetramer interacts with 1 SecA dimer.</text>
</comment>
<organism evidence="8 9">
    <name type="scientific">Mesosutterella faecium</name>
    <dbReference type="NCBI Taxonomy" id="2925194"/>
    <lineage>
        <taxon>Bacteria</taxon>
        <taxon>Pseudomonadati</taxon>
        <taxon>Pseudomonadota</taxon>
        <taxon>Betaproteobacteria</taxon>
        <taxon>Burkholderiales</taxon>
        <taxon>Sutterellaceae</taxon>
        <taxon>Mesosutterella</taxon>
    </lineage>
</organism>
<dbReference type="HAMAP" id="MF_00821">
    <property type="entry name" value="SecB"/>
    <property type="match status" value="1"/>
</dbReference>
<reference evidence="8" key="1">
    <citation type="submission" date="2023-03" db="EMBL/GenBank/DDBJ databases">
        <title>Mesosutterella sp. nov. isolated from porcine feces.</title>
        <authorList>
            <person name="Yu S."/>
        </authorList>
    </citation>
    <scope>NUCLEOTIDE SEQUENCE</scope>
    <source>
        <strain evidence="8">AGMB02718</strain>
    </source>
</reference>
<sequence length="177" mass="19960">MAEESKNNSQPADGQAQQPASQPQQEPVMQLERCYFKDASLEMPHAPDIFYEQLTEQPTVDIQFEVVPVRMQVENRFEVTVRGTITVKSKDKTLFLAEGKQAGIFIIAGFTDEQMQLITNISCPAIIYPYLRANLADLITRCSMPPVHLPEVNFEALYQQRVAQQQAKAESSVQQPS</sequence>
<dbReference type="NCBIfam" id="TIGR00809">
    <property type="entry name" value="secB"/>
    <property type="match status" value="1"/>
</dbReference>
<gene>
    <name evidence="6 8" type="primary">secB</name>
    <name evidence="8" type="ORF">MUN46_002925</name>
</gene>
<keyword evidence="3 6" id="KW-0653">Protein transport</keyword>
<dbReference type="Proteomes" id="UP001165481">
    <property type="component" value="Unassembled WGS sequence"/>
</dbReference>